<name>A0A431VI26_9PROT</name>
<evidence type="ECO:0000313" key="6">
    <source>
        <dbReference type="EMBL" id="RTR20617.1"/>
    </source>
</evidence>
<dbReference type="Pfam" id="PF00126">
    <property type="entry name" value="HTH_1"/>
    <property type="match status" value="1"/>
</dbReference>
<dbReference type="FunFam" id="1.10.10.10:FF:000001">
    <property type="entry name" value="LysR family transcriptional regulator"/>
    <property type="match status" value="1"/>
</dbReference>
<organism evidence="6 7">
    <name type="scientific">Azospirillum griseum</name>
    <dbReference type="NCBI Taxonomy" id="2496639"/>
    <lineage>
        <taxon>Bacteria</taxon>
        <taxon>Pseudomonadati</taxon>
        <taxon>Pseudomonadota</taxon>
        <taxon>Alphaproteobacteria</taxon>
        <taxon>Rhodospirillales</taxon>
        <taxon>Azospirillaceae</taxon>
        <taxon>Azospirillum</taxon>
    </lineage>
</organism>
<protein>
    <submittedName>
        <fullName evidence="6">LysR family transcriptional regulator</fullName>
    </submittedName>
</protein>
<dbReference type="GO" id="GO:0000976">
    <property type="term" value="F:transcription cis-regulatory region binding"/>
    <property type="evidence" value="ECO:0007669"/>
    <property type="project" value="TreeGrafter"/>
</dbReference>
<evidence type="ECO:0000313" key="7">
    <source>
        <dbReference type="Proteomes" id="UP000277007"/>
    </source>
</evidence>
<dbReference type="AlphaFoldDB" id="A0A431VI26"/>
<dbReference type="CDD" id="cd08420">
    <property type="entry name" value="PBP2_CysL_like"/>
    <property type="match status" value="1"/>
</dbReference>
<dbReference type="RefSeq" id="WP_126615030.1">
    <property type="nucleotide sequence ID" value="NZ_JBHUCY010000077.1"/>
</dbReference>
<accession>A0A431VI26</accession>
<dbReference type="SUPFAM" id="SSF46785">
    <property type="entry name" value="Winged helix' DNA-binding domain"/>
    <property type="match status" value="1"/>
</dbReference>
<dbReference type="Proteomes" id="UP000277007">
    <property type="component" value="Unassembled WGS sequence"/>
</dbReference>
<dbReference type="PROSITE" id="PS50931">
    <property type="entry name" value="HTH_LYSR"/>
    <property type="match status" value="1"/>
</dbReference>
<dbReference type="Pfam" id="PF03466">
    <property type="entry name" value="LysR_substrate"/>
    <property type="match status" value="1"/>
</dbReference>
<keyword evidence="3" id="KW-0238">DNA-binding</keyword>
<sequence length="301" mass="31964">MTLEQLRIFAAVADLLHFTRAAESLRLSQPAVSAAIAGLESEHGVRLFDRIGRRVELTAAGHLLREEARAILRRVEDAGTRMAEMTGLARGALRLVVSQTVGHHWLPPRLLRFAAAVPGIRVDLEIGNTDAVAEAVREGRAELGIAEGTVRDPALVADPIPGDRLVLLADPAHPWAKGERVTAEGLAAARWILRETGSGTRAAFEQAIRAAGVDPAGLSVALTLPDGALIRQALLAGLGLSVLSDLVVADALADGRLVALRGLALPVRPFHLVRHRDRHRSAAERAFVRLALEGAEASAEG</sequence>
<gene>
    <name evidence="6" type="ORF">EJ903_10900</name>
</gene>
<keyword evidence="7" id="KW-1185">Reference proteome</keyword>
<keyword evidence="2" id="KW-0805">Transcription regulation</keyword>
<evidence type="ECO:0000259" key="5">
    <source>
        <dbReference type="PROSITE" id="PS50931"/>
    </source>
</evidence>
<dbReference type="InterPro" id="IPR036390">
    <property type="entry name" value="WH_DNA-bd_sf"/>
</dbReference>
<dbReference type="PRINTS" id="PR00039">
    <property type="entry name" value="HTHLYSR"/>
</dbReference>
<proteinExistence type="inferred from homology"/>
<dbReference type="Gene3D" id="1.10.10.10">
    <property type="entry name" value="Winged helix-like DNA-binding domain superfamily/Winged helix DNA-binding domain"/>
    <property type="match status" value="1"/>
</dbReference>
<comment type="caution">
    <text evidence="6">The sequence shown here is derived from an EMBL/GenBank/DDBJ whole genome shotgun (WGS) entry which is preliminary data.</text>
</comment>
<dbReference type="EMBL" id="RXMA01000008">
    <property type="protein sequence ID" value="RTR20617.1"/>
    <property type="molecule type" value="Genomic_DNA"/>
</dbReference>
<evidence type="ECO:0000256" key="2">
    <source>
        <dbReference type="ARBA" id="ARBA00023015"/>
    </source>
</evidence>
<dbReference type="OrthoDB" id="9808620at2"/>
<evidence type="ECO:0000256" key="4">
    <source>
        <dbReference type="ARBA" id="ARBA00023163"/>
    </source>
</evidence>
<comment type="similarity">
    <text evidence="1">Belongs to the LysR transcriptional regulatory family.</text>
</comment>
<evidence type="ECO:0000256" key="3">
    <source>
        <dbReference type="ARBA" id="ARBA00023125"/>
    </source>
</evidence>
<dbReference type="SUPFAM" id="SSF53850">
    <property type="entry name" value="Periplasmic binding protein-like II"/>
    <property type="match status" value="1"/>
</dbReference>
<dbReference type="GO" id="GO:0003700">
    <property type="term" value="F:DNA-binding transcription factor activity"/>
    <property type="evidence" value="ECO:0007669"/>
    <property type="project" value="InterPro"/>
</dbReference>
<evidence type="ECO:0000256" key="1">
    <source>
        <dbReference type="ARBA" id="ARBA00009437"/>
    </source>
</evidence>
<dbReference type="InterPro" id="IPR000847">
    <property type="entry name" value="LysR_HTH_N"/>
</dbReference>
<reference evidence="6 7" key="1">
    <citation type="submission" date="2018-12" db="EMBL/GenBank/DDBJ databases">
        <authorList>
            <person name="Yang Y."/>
        </authorList>
    </citation>
    <scope>NUCLEOTIDE SEQUENCE [LARGE SCALE GENOMIC DNA]</scope>
    <source>
        <strain evidence="6 7">L-25-5w-1</strain>
    </source>
</reference>
<keyword evidence="4" id="KW-0804">Transcription</keyword>
<dbReference type="PANTHER" id="PTHR30126">
    <property type="entry name" value="HTH-TYPE TRANSCRIPTIONAL REGULATOR"/>
    <property type="match status" value="1"/>
</dbReference>
<dbReference type="Gene3D" id="3.40.190.290">
    <property type="match status" value="1"/>
</dbReference>
<dbReference type="PANTHER" id="PTHR30126:SF39">
    <property type="entry name" value="HTH-TYPE TRANSCRIPTIONAL REGULATOR CYSL"/>
    <property type="match status" value="1"/>
</dbReference>
<dbReference type="InterPro" id="IPR036388">
    <property type="entry name" value="WH-like_DNA-bd_sf"/>
</dbReference>
<feature type="domain" description="HTH lysR-type" evidence="5">
    <location>
        <begin position="1"/>
        <end position="58"/>
    </location>
</feature>
<dbReference type="InterPro" id="IPR005119">
    <property type="entry name" value="LysR_subst-bd"/>
</dbReference>